<protein>
    <submittedName>
        <fullName evidence="1">Uncharacterized protein</fullName>
    </submittedName>
</protein>
<evidence type="ECO:0000313" key="1">
    <source>
        <dbReference type="EnsemblPlants" id="AUR62001239-RA:cds"/>
    </source>
</evidence>
<keyword evidence="2" id="KW-1185">Reference proteome</keyword>
<evidence type="ECO:0000313" key="2">
    <source>
        <dbReference type="Proteomes" id="UP000596660"/>
    </source>
</evidence>
<dbReference type="EnsemblPlants" id="AUR62001239-RA">
    <property type="protein sequence ID" value="AUR62001239-RA:cds"/>
    <property type="gene ID" value="AUR62001239"/>
</dbReference>
<proteinExistence type="predicted"/>
<dbReference type="Gramene" id="AUR62001239-RA">
    <property type="protein sequence ID" value="AUR62001239-RA:cds"/>
    <property type="gene ID" value="AUR62001239"/>
</dbReference>
<dbReference type="AlphaFoldDB" id="A0A803KQD3"/>
<accession>A0A803KQD3</accession>
<sequence length="136" mass="15400">MYGAISKGRTLHYYCSSKKDIISIQILNPPKKMDCVETQEVFTLMEISHPPLKGHDRCEITPSLAQEDSTIGMFDQVSSCESTSVPVAPVYFPLKFALCPNNSSSQNLMILFSSRRSRARRKSTSFSEKFNFLCIY</sequence>
<reference evidence="1" key="2">
    <citation type="submission" date="2021-03" db="UniProtKB">
        <authorList>
            <consortium name="EnsemblPlants"/>
        </authorList>
    </citation>
    <scope>IDENTIFICATION</scope>
</reference>
<name>A0A803KQD3_CHEQI</name>
<organism evidence="1 2">
    <name type="scientific">Chenopodium quinoa</name>
    <name type="common">Quinoa</name>
    <dbReference type="NCBI Taxonomy" id="63459"/>
    <lineage>
        <taxon>Eukaryota</taxon>
        <taxon>Viridiplantae</taxon>
        <taxon>Streptophyta</taxon>
        <taxon>Embryophyta</taxon>
        <taxon>Tracheophyta</taxon>
        <taxon>Spermatophyta</taxon>
        <taxon>Magnoliopsida</taxon>
        <taxon>eudicotyledons</taxon>
        <taxon>Gunneridae</taxon>
        <taxon>Pentapetalae</taxon>
        <taxon>Caryophyllales</taxon>
        <taxon>Chenopodiaceae</taxon>
        <taxon>Chenopodioideae</taxon>
        <taxon>Atripliceae</taxon>
        <taxon>Chenopodium</taxon>
    </lineage>
</organism>
<reference evidence="1" key="1">
    <citation type="journal article" date="2017" name="Nature">
        <title>The genome of Chenopodium quinoa.</title>
        <authorList>
            <person name="Jarvis D.E."/>
            <person name="Ho Y.S."/>
            <person name="Lightfoot D.J."/>
            <person name="Schmoeckel S.M."/>
            <person name="Li B."/>
            <person name="Borm T.J.A."/>
            <person name="Ohyanagi H."/>
            <person name="Mineta K."/>
            <person name="Michell C.T."/>
            <person name="Saber N."/>
            <person name="Kharbatia N.M."/>
            <person name="Rupper R.R."/>
            <person name="Sharp A.R."/>
            <person name="Dally N."/>
            <person name="Boughton B.A."/>
            <person name="Woo Y.H."/>
            <person name="Gao G."/>
            <person name="Schijlen E.G.W.M."/>
            <person name="Guo X."/>
            <person name="Momin A.A."/>
            <person name="Negrao S."/>
            <person name="Al-Babili S."/>
            <person name="Gehring C."/>
            <person name="Roessner U."/>
            <person name="Jung C."/>
            <person name="Murphy K."/>
            <person name="Arold S.T."/>
            <person name="Gojobori T."/>
            <person name="van der Linden C.G."/>
            <person name="van Loo E.N."/>
            <person name="Jellen E.N."/>
            <person name="Maughan P.J."/>
            <person name="Tester M."/>
        </authorList>
    </citation>
    <scope>NUCLEOTIDE SEQUENCE [LARGE SCALE GENOMIC DNA]</scope>
    <source>
        <strain evidence="1">cv. PI 614886</strain>
    </source>
</reference>
<dbReference type="Proteomes" id="UP000596660">
    <property type="component" value="Unplaced"/>
</dbReference>